<sequence>MPDAPASPRRRAAALRRFARLGLVPAVIGLSSPGEAAPTLRAVLAPGAAETVYAAPRDGCEPNDVPDAPVRAFRDADGGVTLFGLHYDNRALKGPDFAHLKVDCRIVYASRGEADPARYDDRSWIAATWTRDGRDVSALVHHEYQANEHPGRCRFPAYMQCWFNTVLEVRSRDGGATFARPAAVVASAPFRQDVDQGRHRGFFNPSNIVSDGRFAYFLASTTGWAGPAGAAGLAPEAGGDQAAGVCLFRSATPADPSSWRAFDGRGFRIAYADPYAARPHPAPCAPIGPFPAPVGSVVRVAPGGLWLAAFQAKADAGAFPVSGFYTATSPDLVTWSAPRLLLPGPTLYDDACRAGGPLIAYPVLLDPASPSRNFDRSGTHPDLYYDVLQTEGCDITGRRSLVRRPVSIEAVR</sequence>
<reference evidence="2 3" key="1">
    <citation type="submission" date="2018-09" db="EMBL/GenBank/DDBJ databases">
        <authorList>
            <person name="Grouzdev D.S."/>
            <person name="Krutkina M.S."/>
        </authorList>
    </citation>
    <scope>NUCLEOTIDE SEQUENCE [LARGE SCALE GENOMIC DNA]</scope>
    <source>
        <strain evidence="2 3">RmlP001</strain>
    </source>
</reference>
<dbReference type="OrthoDB" id="7042075at2"/>
<name>A0A4V1RJA0_9HYPH</name>
<comment type="caution">
    <text evidence="2">The sequence shown here is derived from an EMBL/GenBank/DDBJ whole genome shotgun (WGS) entry which is preliminary data.</text>
</comment>
<evidence type="ECO:0000256" key="1">
    <source>
        <dbReference type="SAM" id="SignalP"/>
    </source>
</evidence>
<organism evidence="2 3">
    <name type="scientific">Lichenibacterium ramalinae</name>
    <dbReference type="NCBI Taxonomy" id="2316527"/>
    <lineage>
        <taxon>Bacteria</taxon>
        <taxon>Pseudomonadati</taxon>
        <taxon>Pseudomonadota</taxon>
        <taxon>Alphaproteobacteria</taxon>
        <taxon>Hyphomicrobiales</taxon>
        <taxon>Lichenihabitantaceae</taxon>
        <taxon>Lichenibacterium</taxon>
    </lineage>
</organism>
<keyword evidence="3" id="KW-1185">Reference proteome</keyword>
<evidence type="ECO:0000313" key="3">
    <source>
        <dbReference type="Proteomes" id="UP000289411"/>
    </source>
</evidence>
<dbReference type="EMBL" id="QYBC01000001">
    <property type="protein sequence ID" value="RYB07830.1"/>
    <property type="molecule type" value="Genomic_DNA"/>
</dbReference>
<feature type="signal peptide" evidence="1">
    <location>
        <begin position="1"/>
        <end position="36"/>
    </location>
</feature>
<evidence type="ECO:0008006" key="4">
    <source>
        <dbReference type="Google" id="ProtNLM"/>
    </source>
</evidence>
<dbReference type="AlphaFoldDB" id="A0A4V1RJA0"/>
<dbReference type="Proteomes" id="UP000289411">
    <property type="component" value="Unassembled WGS sequence"/>
</dbReference>
<keyword evidence="1" id="KW-0732">Signal</keyword>
<feature type="chain" id="PRO_5020344503" description="DUF4185 domain-containing protein" evidence="1">
    <location>
        <begin position="37"/>
        <end position="412"/>
    </location>
</feature>
<gene>
    <name evidence="2" type="ORF">D3272_01520</name>
</gene>
<evidence type="ECO:0000313" key="2">
    <source>
        <dbReference type="EMBL" id="RYB07830.1"/>
    </source>
</evidence>
<proteinExistence type="predicted"/>
<protein>
    <recommendedName>
        <fullName evidence="4">DUF4185 domain-containing protein</fullName>
    </recommendedName>
</protein>
<accession>A0A4V1RJA0</accession>
<reference evidence="2 3" key="2">
    <citation type="submission" date="2019-02" db="EMBL/GenBank/DDBJ databases">
        <title>'Lichenibacterium ramalinii' gen. nov. sp. nov., 'Lichenibacterium minor' gen. nov. sp. nov.</title>
        <authorList>
            <person name="Pankratov T."/>
        </authorList>
    </citation>
    <scope>NUCLEOTIDE SEQUENCE [LARGE SCALE GENOMIC DNA]</scope>
    <source>
        <strain evidence="2 3">RmlP001</strain>
    </source>
</reference>